<keyword evidence="2" id="KW-0862">Zinc</keyword>
<accession>A0A556V3F4</accession>
<evidence type="ECO:0000313" key="4">
    <source>
        <dbReference type="EMBL" id="TSS97570.1"/>
    </source>
</evidence>
<dbReference type="CDD" id="cd00081">
    <property type="entry name" value="Hint"/>
    <property type="match status" value="1"/>
</dbReference>
<keyword evidence="1" id="KW-0217">Developmental protein</keyword>
<name>A0A556V3F4_BAGYA</name>
<evidence type="ECO:0000313" key="5">
    <source>
        <dbReference type="Proteomes" id="UP000319801"/>
    </source>
</evidence>
<dbReference type="GO" id="GO:0005615">
    <property type="term" value="C:extracellular space"/>
    <property type="evidence" value="ECO:0007669"/>
    <property type="project" value="TreeGrafter"/>
</dbReference>
<evidence type="ECO:0000256" key="1">
    <source>
        <dbReference type="ARBA" id="ARBA00022473"/>
    </source>
</evidence>
<evidence type="ECO:0000259" key="3">
    <source>
        <dbReference type="SMART" id="SM00305"/>
    </source>
</evidence>
<protein>
    <submittedName>
        <fullName evidence="4">Sonic hedgehog protein A</fullName>
    </submittedName>
</protein>
<dbReference type="Pfam" id="PF01079">
    <property type="entry name" value="Hint"/>
    <property type="match status" value="1"/>
</dbReference>
<organism evidence="4 5">
    <name type="scientific">Bagarius yarrelli</name>
    <name type="common">Goonch</name>
    <name type="synonym">Bagrus yarrelli</name>
    <dbReference type="NCBI Taxonomy" id="175774"/>
    <lineage>
        <taxon>Eukaryota</taxon>
        <taxon>Metazoa</taxon>
        <taxon>Chordata</taxon>
        <taxon>Craniata</taxon>
        <taxon>Vertebrata</taxon>
        <taxon>Euteleostomi</taxon>
        <taxon>Actinopterygii</taxon>
        <taxon>Neopterygii</taxon>
        <taxon>Teleostei</taxon>
        <taxon>Ostariophysi</taxon>
        <taxon>Siluriformes</taxon>
        <taxon>Sisoridae</taxon>
        <taxon>Sisorinae</taxon>
        <taxon>Bagarius</taxon>
    </lineage>
</organism>
<dbReference type="InterPro" id="IPR001657">
    <property type="entry name" value="Hedgehog"/>
</dbReference>
<dbReference type="GO" id="GO:0007267">
    <property type="term" value="P:cell-cell signaling"/>
    <property type="evidence" value="ECO:0007669"/>
    <property type="project" value="InterPro"/>
</dbReference>
<dbReference type="GO" id="GO:0010468">
    <property type="term" value="P:regulation of gene expression"/>
    <property type="evidence" value="ECO:0007669"/>
    <property type="project" value="TreeGrafter"/>
</dbReference>
<dbReference type="PANTHER" id="PTHR11889:SF36">
    <property type="entry name" value="SONIC HEDGEHOG PROTEIN"/>
    <property type="match status" value="1"/>
</dbReference>
<dbReference type="GO" id="GO:0005113">
    <property type="term" value="F:patched binding"/>
    <property type="evidence" value="ECO:0007669"/>
    <property type="project" value="TreeGrafter"/>
</dbReference>
<dbReference type="PANTHER" id="PTHR11889">
    <property type="entry name" value="HEDGEHOG"/>
    <property type="match status" value="1"/>
</dbReference>
<dbReference type="GO" id="GO:0016540">
    <property type="term" value="P:protein autoprocessing"/>
    <property type="evidence" value="ECO:0007669"/>
    <property type="project" value="InterPro"/>
</dbReference>
<dbReference type="Gene3D" id="2.170.16.10">
    <property type="entry name" value="Hedgehog/Intein (Hint) domain"/>
    <property type="match status" value="1"/>
</dbReference>
<dbReference type="OrthoDB" id="5212at2759"/>
<reference evidence="4 5" key="1">
    <citation type="journal article" date="2019" name="Genome Biol. Evol.">
        <title>Whole-Genome Sequencing of the Giant Devil Catfish, Bagarius yarrelli.</title>
        <authorList>
            <person name="Jiang W."/>
            <person name="Lv Y."/>
            <person name="Cheng L."/>
            <person name="Yang K."/>
            <person name="Chao B."/>
            <person name="Wang X."/>
            <person name="Li Y."/>
            <person name="Pan X."/>
            <person name="You X."/>
            <person name="Zhang Y."/>
            <person name="Yang J."/>
            <person name="Li J."/>
            <person name="Zhang X."/>
            <person name="Liu S."/>
            <person name="Sun C."/>
            <person name="Yang J."/>
            <person name="Shi Q."/>
        </authorList>
    </citation>
    <scope>NUCLEOTIDE SEQUENCE [LARGE SCALE GENOMIC DNA]</scope>
    <source>
        <strain evidence="4">JWS20170419001</strain>
        <tissue evidence="4">Muscle</tissue>
    </source>
</reference>
<proteinExistence type="predicted"/>
<keyword evidence="5" id="KW-1185">Reference proteome</keyword>
<dbReference type="EMBL" id="VCAZ01000106">
    <property type="protein sequence ID" value="TSS97570.1"/>
    <property type="molecule type" value="Genomic_DNA"/>
</dbReference>
<dbReference type="InterPro" id="IPR003586">
    <property type="entry name" value="Hint_dom_C"/>
</dbReference>
<dbReference type="SMART" id="SM00305">
    <property type="entry name" value="HintC"/>
    <property type="match status" value="1"/>
</dbReference>
<dbReference type="SUPFAM" id="SSF51294">
    <property type="entry name" value="Hedgehog/intein (Hint) domain"/>
    <property type="match status" value="1"/>
</dbReference>
<feature type="domain" description="Hint" evidence="3">
    <location>
        <begin position="61"/>
        <end position="105"/>
    </location>
</feature>
<dbReference type="PRINTS" id="PR00632">
    <property type="entry name" value="SONICHHOG"/>
</dbReference>
<dbReference type="InterPro" id="IPR050387">
    <property type="entry name" value="Hedgehog_Signaling"/>
</dbReference>
<dbReference type="GO" id="GO:0048709">
    <property type="term" value="P:oligodendrocyte differentiation"/>
    <property type="evidence" value="ECO:0007669"/>
    <property type="project" value="TreeGrafter"/>
</dbReference>
<gene>
    <name evidence="4" type="ORF">Baya_12345</name>
</gene>
<dbReference type="Proteomes" id="UP000319801">
    <property type="component" value="Unassembled WGS sequence"/>
</dbReference>
<dbReference type="GO" id="GO:0007224">
    <property type="term" value="P:smoothened signaling pathway"/>
    <property type="evidence" value="ECO:0007669"/>
    <property type="project" value="TreeGrafter"/>
</dbReference>
<dbReference type="InterPro" id="IPR036844">
    <property type="entry name" value="Hint_dom_sf"/>
</dbReference>
<dbReference type="GO" id="GO:0005509">
    <property type="term" value="F:calcium ion binding"/>
    <property type="evidence" value="ECO:0007669"/>
    <property type="project" value="TreeGrafter"/>
</dbReference>
<dbReference type="AlphaFoldDB" id="A0A556V3F4"/>
<sequence length="165" mass="18550">MFADRDAAKRREFHIIETRNPPMRIALTAAHLLFVVKNSTLRETFASDVAPGQEVMILDEGWHLRAVLVDQIYREERWGSFAPVTGHGTIVVDDILASCYAAVQNQNLAHLAFAPVRIVYKVAPFLFGGMTQNDGVHWYSDFLYGIGRRILGPAVFHPLSIENKS</sequence>
<comment type="caution">
    <text evidence="4">The sequence shown here is derived from an EMBL/GenBank/DDBJ whole genome shotgun (WGS) entry which is preliminary data.</text>
</comment>
<evidence type="ECO:0000256" key="2">
    <source>
        <dbReference type="ARBA" id="ARBA00022833"/>
    </source>
</evidence>
<dbReference type="InterPro" id="IPR001767">
    <property type="entry name" value="Hedgehog_Hint"/>
</dbReference>
<dbReference type="GO" id="GO:0001708">
    <property type="term" value="P:cell fate specification"/>
    <property type="evidence" value="ECO:0007669"/>
    <property type="project" value="TreeGrafter"/>
</dbReference>